<dbReference type="EMBL" id="QROF01000015">
    <property type="protein sequence ID" value="RHL02164.1"/>
    <property type="molecule type" value="Genomic_DNA"/>
</dbReference>
<evidence type="ECO:0000256" key="1">
    <source>
        <dbReference type="SAM" id="Coils"/>
    </source>
</evidence>
<feature type="domain" description="Recombinase" evidence="3">
    <location>
        <begin position="171"/>
        <end position="314"/>
    </location>
</feature>
<dbReference type="InterPro" id="IPR050639">
    <property type="entry name" value="SSR_resolvase"/>
</dbReference>
<dbReference type="Gene3D" id="3.90.1750.20">
    <property type="entry name" value="Putative Large Serine Recombinase, Chain B, Domain 2"/>
    <property type="match status" value="1"/>
</dbReference>
<dbReference type="SUPFAM" id="SSF53041">
    <property type="entry name" value="Resolvase-like"/>
    <property type="match status" value="1"/>
</dbReference>
<dbReference type="InterPro" id="IPR038109">
    <property type="entry name" value="DNA_bind_recomb_sf"/>
</dbReference>
<dbReference type="Pfam" id="PF07508">
    <property type="entry name" value="Recombinase"/>
    <property type="match status" value="1"/>
</dbReference>
<name>A0A415I3G8_9FIRM</name>
<evidence type="ECO:0008006" key="6">
    <source>
        <dbReference type="Google" id="ProtNLM"/>
    </source>
</evidence>
<accession>A0A415I3G8</accession>
<comment type="caution">
    <text evidence="4">The sequence shown here is derived from an EMBL/GenBank/DDBJ whole genome shotgun (WGS) entry which is preliminary data.</text>
</comment>
<evidence type="ECO:0000313" key="4">
    <source>
        <dbReference type="EMBL" id="RHL02164.1"/>
    </source>
</evidence>
<organism evidence="4 5">
    <name type="scientific">Agathobacter rectalis</name>
    <dbReference type="NCBI Taxonomy" id="39491"/>
    <lineage>
        <taxon>Bacteria</taxon>
        <taxon>Bacillati</taxon>
        <taxon>Bacillota</taxon>
        <taxon>Clostridia</taxon>
        <taxon>Lachnospirales</taxon>
        <taxon>Lachnospiraceae</taxon>
        <taxon>Agathobacter</taxon>
    </lineage>
</organism>
<dbReference type="GO" id="GO:0003677">
    <property type="term" value="F:DNA binding"/>
    <property type="evidence" value="ECO:0007669"/>
    <property type="project" value="InterPro"/>
</dbReference>
<dbReference type="InterPro" id="IPR036162">
    <property type="entry name" value="Resolvase-like_N_sf"/>
</dbReference>
<dbReference type="PANTHER" id="PTHR30461">
    <property type="entry name" value="DNA-INVERTASE FROM LAMBDOID PROPHAGE"/>
    <property type="match status" value="1"/>
</dbReference>
<dbReference type="PROSITE" id="PS51737">
    <property type="entry name" value="RECOMBINASE_DNA_BIND"/>
    <property type="match status" value="1"/>
</dbReference>
<evidence type="ECO:0000259" key="2">
    <source>
        <dbReference type="PROSITE" id="PS51736"/>
    </source>
</evidence>
<dbReference type="PROSITE" id="PS51736">
    <property type="entry name" value="RECOMBINASES_3"/>
    <property type="match status" value="1"/>
</dbReference>
<feature type="coiled-coil region" evidence="1">
    <location>
        <begin position="395"/>
        <end position="457"/>
    </location>
</feature>
<dbReference type="Pfam" id="PF00239">
    <property type="entry name" value="Resolvase"/>
    <property type="match status" value="1"/>
</dbReference>
<dbReference type="Gene3D" id="3.40.50.1390">
    <property type="entry name" value="Resolvase, N-terminal catalytic domain"/>
    <property type="match status" value="1"/>
</dbReference>
<evidence type="ECO:0000259" key="3">
    <source>
        <dbReference type="PROSITE" id="PS51737"/>
    </source>
</evidence>
<keyword evidence="1" id="KW-0175">Coiled coil</keyword>
<proteinExistence type="predicted"/>
<gene>
    <name evidence="4" type="ORF">DW038_13690</name>
</gene>
<feature type="domain" description="Resolvase/invertase-type recombinase catalytic" evidence="2">
    <location>
        <begin position="5"/>
        <end position="163"/>
    </location>
</feature>
<dbReference type="AlphaFoldDB" id="A0A415I3G8"/>
<dbReference type="SMART" id="SM00857">
    <property type="entry name" value="Resolvase"/>
    <property type="match status" value="1"/>
</dbReference>
<evidence type="ECO:0000313" key="5">
    <source>
        <dbReference type="Proteomes" id="UP000286181"/>
    </source>
</evidence>
<sequence>MAYNVIAIYLRLSCEDTDINSKDESNSITNQRNLIMEYIKSDAILSTYTVREYIDDGISGTRFDREAFEEMMTQVKEGNIQVIITKDYSRLGRDYLEVGRYLEFVFPVLKVRYISVNDNYDSNNFTGATGGMEVAVKNVINMMYSRDASKKVRSARTTLAKAGKFIGPQAPYGYKRSESDKQKLVIDEEPAQVVRLIFEMAIEGKKYKQIARYLNANNIDTRVQYKERHGKKWNHPRNYEIKQWSATAVMNILFNEIYTGTIVYGKTACNAQTGYKSKKMNPDNWIIVENCHEPIVSKQTFEKAHKVINKTTCNRTKEQGSYKKSIIICGCCGKGLVNSYGYYKCSCDYDPSKYNCRNVRMKTEEFEAGVMQYINTTAAGMLEHLQIYKKKRSSSVELQKEIDKLHQMKSKAEAKKFQLYDDYTKGIVQRDIMVSERTTLTERIGEIEIELHELESKIQLEQCINKAGEEETIELLSKMETFDLDLIRQVVKRITMYDDGNIQFEWNVDDFLQVK</sequence>
<dbReference type="InterPro" id="IPR006119">
    <property type="entry name" value="Resolv_N"/>
</dbReference>
<dbReference type="GO" id="GO:0000150">
    <property type="term" value="F:DNA strand exchange activity"/>
    <property type="evidence" value="ECO:0007669"/>
    <property type="project" value="InterPro"/>
</dbReference>
<dbReference type="PANTHER" id="PTHR30461:SF23">
    <property type="entry name" value="DNA RECOMBINASE-RELATED"/>
    <property type="match status" value="1"/>
</dbReference>
<dbReference type="Proteomes" id="UP000286181">
    <property type="component" value="Unassembled WGS sequence"/>
</dbReference>
<dbReference type="InterPro" id="IPR011109">
    <property type="entry name" value="DNA_bind_recombinase_dom"/>
</dbReference>
<protein>
    <recommendedName>
        <fullName evidence="6">Recombinase</fullName>
    </recommendedName>
</protein>
<reference evidence="4 5" key="1">
    <citation type="submission" date="2018-08" db="EMBL/GenBank/DDBJ databases">
        <title>A genome reference for cultivated species of the human gut microbiota.</title>
        <authorList>
            <person name="Zou Y."/>
            <person name="Xue W."/>
            <person name="Luo G."/>
        </authorList>
    </citation>
    <scope>NUCLEOTIDE SEQUENCE [LARGE SCALE GENOMIC DNA]</scope>
    <source>
        <strain evidence="4 5">AF39-14AC</strain>
    </source>
</reference>
<dbReference type="RefSeq" id="WP_118372365.1">
    <property type="nucleotide sequence ID" value="NZ_QROF01000015.1"/>
</dbReference>